<feature type="compositionally biased region" description="Polar residues" evidence="1">
    <location>
        <begin position="250"/>
        <end position="260"/>
    </location>
</feature>
<evidence type="ECO:0000256" key="2">
    <source>
        <dbReference type="SAM" id="SignalP"/>
    </source>
</evidence>
<reference evidence="3" key="1">
    <citation type="submission" date="2022-05" db="EMBL/GenBank/DDBJ databases">
        <authorList>
            <person name="Colautti A."/>
            <person name="Iacumin L."/>
        </authorList>
    </citation>
    <scope>NUCLEOTIDE SEQUENCE</scope>
    <source>
        <strain evidence="3">SK 55</strain>
    </source>
</reference>
<sequence length="393" mass="45053">MKKIFYICIMFFLLSACSNSNKTKESEQDDEVGEPIVETMSQSNHKEIHMINNVAVGMAFSDLVHLIPDYATIELKEFNLRDYHFRFEGQQWTFNEDGILSFILAYGNGISLDDKVKVGDYSDAILANVGEPSIKKDDFFSYDYGSYELQFYLSNDNVEDIRMILRTALEGSVSDKQLLSKYYKQYLVSNSVSISEKEKEPLSKEISDVISEEVSEKEMASVQSENDITEETSDSANAYSPNESTKDAGENSNTVQQNGKSFTREELIDIAIEVEQTFTLYQQTVYGNHEQSITEKRDILQKTYKQNDFWNKGLELEESVLNIEERDMDIYEFVMKYMDAVDSACSFQIVAYNMMVSGDGSEEEIQAIEKLAREESGRAIEVYEQGKRNVKIY</sequence>
<evidence type="ECO:0008006" key="5">
    <source>
        <dbReference type="Google" id="ProtNLM"/>
    </source>
</evidence>
<feature type="region of interest" description="Disordered" evidence="1">
    <location>
        <begin position="214"/>
        <end position="260"/>
    </location>
</feature>
<organism evidence="3 4">
    <name type="scientific">Paenisporosarcina quisquiliarum</name>
    <dbReference type="NCBI Taxonomy" id="365346"/>
    <lineage>
        <taxon>Bacteria</taxon>
        <taxon>Bacillati</taxon>
        <taxon>Bacillota</taxon>
        <taxon>Bacilli</taxon>
        <taxon>Bacillales</taxon>
        <taxon>Caryophanaceae</taxon>
        <taxon>Paenisporosarcina</taxon>
    </lineage>
</organism>
<dbReference type="AlphaFoldDB" id="A0A9X3LG08"/>
<evidence type="ECO:0000313" key="3">
    <source>
        <dbReference type="EMBL" id="MCZ8537277.1"/>
    </source>
</evidence>
<keyword evidence="2" id="KW-0732">Signal</keyword>
<dbReference type="PROSITE" id="PS51257">
    <property type="entry name" value="PROKAR_LIPOPROTEIN"/>
    <property type="match status" value="1"/>
</dbReference>
<accession>A0A9X3LG08</accession>
<dbReference type="RefSeq" id="WP_269926371.1">
    <property type="nucleotide sequence ID" value="NZ_JAMKBJ010000006.1"/>
</dbReference>
<evidence type="ECO:0000256" key="1">
    <source>
        <dbReference type="SAM" id="MobiDB-lite"/>
    </source>
</evidence>
<name>A0A9X3LG08_9BACL</name>
<feature type="chain" id="PRO_5040740055" description="Lipoprotein" evidence="2">
    <location>
        <begin position="21"/>
        <end position="393"/>
    </location>
</feature>
<dbReference type="Proteomes" id="UP001152173">
    <property type="component" value="Unassembled WGS sequence"/>
</dbReference>
<evidence type="ECO:0000313" key="4">
    <source>
        <dbReference type="Proteomes" id="UP001152173"/>
    </source>
</evidence>
<dbReference type="EMBL" id="JAMKBJ010000006">
    <property type="protein sequence ID" value="MCZ8537277.1"/>
    <property type="molecule type" value="Genomic_DNA"/>
</dbReference>
<comment type="caution">
    <text evidence="3">The sequence shown here is derived from an EMBL/GenBank/DDBJ whole genome shotgun (WGS) entry which is preliminary data.</text>
</comment>
<keyword evidence="4" id="KW-1185">Reference proteome</keyword>
<gene>
    <name evidence="3" type="ORF">M9R32_08805</name>
</gene>
<feature type="compositionally biased region" description="Polar residues" evidence="1">
    <location>
        <begin position="234"/>
        <end position="243"/>
    </location>
</feature>
<feature type="signal peptide" evidence="2">
    <location>
        <begin position="1"/>
        <end position="20"/>
    </location>
</feature>
<protein>
    <recommendedName>
        <fullName evidence="5">Lipoprotein</fullName>
    </recommendedName>
</protein>
<proteinExistence type="predicted"/>